<dbReference type="Proteomes" id="UP000011074">
    <property type="component" value="Chromosome"/>
</dbReference>
<evidence type="ECO:0000313" key="2">
    <source>
        <dbReference type="EMBL" id="QST80770.1"/>
    </source>
</evidence>
<dbReference type="RefSeq" id="WP_156100248.1">
    <property type="nucleotide sequence ID" value="NZ_CP048261.1"/>
</dbReference>
<protein>
    <submittedName>
        <fullName evidence="2">Uncharacterized protein</fullName>
    </submittedName>
</protein>
<feature type="compositionally biased region" description="Basic and acidic residues" evidence="1">
    <location>
        <begin position="10"/>
        <end position="23"/>
    </location>
</feature>
<accession>A0A8A1UK07</accession>
<dbReference type="AlphaFoldDB" id="A0A8A1UK07"/>
<dbReference type="GeneID" id="66854638"/>
<reference evidence="2" key="3">
    <citation type="journal article" date="2021" name="bioRxiv">
        <title>Bilateral symmetry of linear streptomycete chromosomes.</title>
        <authorList>
            <person name="Algora-Gallardo L."/>
            <person name="Schniete J.K."/>
            <person name="Mark D.R."/>
            <person name="Hunter I.S."/>
            <person name="Herron P.R."/>
        </authorList>
    </citation>
    <scope>NUCLEOTIDE SEQUENCE</scope>
    <source>
        <strain evidence="2">ATCC 10970</strain>
    </source>
</reference>
<sequence>MALPSMPTRDPGRPGERPEDIREYASSTGGWTTNPNEKPIAGAPKGDRR</sequence>
<reference evidence="2" key="2">
    <citation type="submission" date="2020-01" db="EMBL/GenBank/DDBJ databases">
        <authorList>
            <person name="Algora L."/>
            <person name="Schniete J.K."/>
            <person name="MacFadyen A."/>
            <person name="Hoskisson P.A."/>
            <person name="Hunter I.S."/>
            <person name="Herron P.R."/>
        </authorList>
    </citation>
    <scope>NUCLEOTIDE SEQUENCE</scope>
    <source>
        <strain evidence="2">ATCC 10970</strain>
    </source>
</reference>
<gene>
    <name evidence="2" type="ORF">SRIM_011810</name>
</gene>
<proteinExistence type="predicted"/>
<evidence type="ECO:0000313" key="3">
    <source>
        <dbReference type="Proteomes" id="UP000011074"/>
    </source>
</evidence>
<feature type="region of interest" description="Disordered" evidence="1">
    <location>
        <begin position="1"/>
        <end position="49"/>
    </location>
</feature>
<feature type="compositionally biased region" description="Polar residues" evidence="1">
    <location>
        <begin position="25"/>
        <end position="36"/>
    </location>
</feature>
<dbReference type="EMBL" id="CP048261">
    <property type="protein sequence ID" value="QST80770.1"/>
    <property type="molecule type" value="Genomic_DNA"/>
</dbReference>
<evidence type="ECO:0000256" key="1">
    <source>
        <dbReference type="SAM" id="MobiDB-lite"/>
    </source>
</evidence>
<name>A0A8A1UK07_STRR1</name>
<organism evidence="2 3">
    <name type="scientific">Streptomyces rimosus subsp. rimosus (strain ATCC 10970 / DSM 40260 / JCM 4667 / NRRL 2234)</name>
    <dbReference type="NCBI Taxonomy" id="1265868"/>
    <lineage>
        <taxon>Bacteria</taxon>
        <taxon>Bacillati</taxon>
        <taxon>Actinomycetota</taxon>
        <taxon>Actinomycetes</taxon>
        <taxon>Kitasatosporales</taxon>
        <taxon>Streptomycetaceae</taxon>
        <taxon>Streptomyces</taxon>
    </lineage>
</organism>
<reference evidence="2" key="1">
    <citation type="submission" date="2012-12" db="EMBL/GenBank/DDBJ databases">
        <authorList>
            <person name="Pethick F.E."/>
            <person name="MacFadyen A.C."/>
            <person name="Tang Z."/>
            <person name="Sangal V."/>
            <person name="Tze-Tze L."/>
            <person name="Chu J."/>
            <person name="Guo M."/>
            <person name="Kirby R."/>
            <person name="Hoskisson P.A."/>
            <person name="Herron P.R."/>
            <person name="Hunter I.S."/>
        </authorList>
    </citation>
    <scope>NUCLEOTIDE SEQUENCE</scope>
    <source>
        <strain evidence="2">ATCC 10970</strain>
    </source>
</reference>